<protein>
    <submittedName>
        <fullName evidence="1">Uncharacterized protein</fullName>
    </submittedName>
</protein>
<accession>A0A6L2PTQ3</accession>
<dbReference type="FunCoup" id="A0A6L2PTQ3">
    <property type="interactions" value="139"/>
</dbReference>
<dbReference type="EMBL" id="BLKM01009030">
    <property type="protein sequence ID" value="GFG35604.1"/>
    <property type="molecule type" value="Genomic_DNA"/>
</dbReference>
<dbReference type="PANTHER" id="PTHR31649">
    <property type="entry name" value="AGAP009604-PA"/>
    <property type="match status" value="1"/>
</dbReference>
<reference evidence="2" key="1">
    <citation type="submission" date="2020-01" db="EMBL/GenBank/DDBJ databases">
        <title>Draft genome sequence of the Termite Coptotermes fromosanus.</title>
        <authorList>
            <person name="Itakura S."/>
            <person name="Yosikawa Y."/>
            <person name="Umezawa K."/>
        </authorList>
    </citation>
    <scope>NUCLEOTIDE SEQUENCE [LARGE SCALE GENOMIC DNA]</scope>
</reference>
<dbReference type="PANTHER" id="PTHR31649:SF1">
    <property type="entry name" value="FARNESOIC ACID O-METHYL TRANSFERASE DOMAIN-CONTAINING PROTEIN"/>
    <property type="match status" value="1"/>
</dbReference>
<proteinExistence type="predicted"/>
<dbReference type="AlphaFoldDB" id="A0A6L2PTQ3"/>
<comment type="caution">
    <text evidence="1">The sequence shown here is derived from an EMBL/GenBank/DDBJ whole genome shotgun (WGS) entry which is preliminary data.</text>
</comment>
<evidence type="ECO:0000313" key="1">
    <source>
        <dbReference type="EMBL" id="GFG35604.1"/>
    </source>
</evidence>
<dbReference type="InterPro" id="IPR006616">
    <property type="entry name" value="DM9_repeat"/>
</dbReference>
<dbReference type="SMART" id="SM00696">
    <property type="entry name" value="DM9"/>
    <property type="match status" value="2"/>
</dbReference>
<dbReference type="InParanoid" id="A0A6L2PTQ3"/>
<name>A0A6L2PTQ3_COPFO</name>
<organism evidence="1 2">
    <name type="scientific">Coptotermes formosanus</name>
    <name type="common">Formosan subterranean termite</name>
    <dbReference type="NCBI Taxonomy" id="36987"/>
    <lineage>
        <taxon>Eukaryota</taxon>
        <taxon>Metazoa</taxon>
        <taxon>Ecdysozoa</taxon>
        <taxon>Arthropoda</taxon>
        <taxon>Hexapoda</taxon>
        <taxon>Insecta</taxon>
        <taxon>Pterygota</taxon>
        <taxon>Neoptera</taxon>
        <taxon>Polyneoptera</taxon>
        <taxon>Dictyoptera</taxon>
        <taxon>Blattodea</taxon>
        <taxon>Blattoidea</taxon>
        <taxon>Termitoidae</taxon>
        <taxon>Rhinotermitidae</taxon>
        <taxon>Coptotermes</taxon>
    </lineage>
</organism>
<evidence type="ECO:0000313" key="2">
    <source>
        <dbReference type="Proteomes" id="UP000502823"/>
    </source>
</evidence>
<dbReference type="Pfam" id="PF11901">
    <property type="entry name" value="DM9"/>
    <property type="match status" value="1"/>
</dbReference>
<sequence>MGCKNARETGIQARQPQQLAYVTCKHIPSRRHKRKQVKHSKNICSLSTSYKETHARRRQPSVINKKLQNISGAPNQGYDGLDCSPGACWVGGSYGSVPEGAILAGHDKDGGSLYIGRAYYESDILPAKIVPNHGAAYVPYDGQEHHVSHYEVLCNGTAMWQTAREGHVPEEALAAGMTKDGEKLYVGRVFHDGTLTPGKVQRSHGVCYIPYGGEEIPFKEYEVLVIKH</sequence>
<dbReference type="OrthoDB" id="1925699at2759"/>
<dbReference type="Proteomes" id="UP000502823">
    <property type="component" value="Unassembled WGS sequence"/>
</dbReference>
<keyword evidence="2" id="KW-1185">Reference proteome</keyword>
<gene>
    <name evidence="1" type="ORF">Cfor_00078</name>
</gene>